<evidence type="ECO:0000256" key="1">
    <source>
        <dbReference type="ARBA" id="ARBA00022679"/>
    </source>
</evidence>
<dbReference type="Proteomes" id="UP000016960">
    <property type="component" value="Unassembled WGS sequence"/>
</dbReference>
<evidence type="ECO:0008006" key="4">
    <source>
        <dbReference type="Google" id="ProtNLM"/>
    </source>
</evidence>
<dbReference type="OrthoDB" id="5729795at2"/>
<dbReference type="eggNOG" id="COG4424">
    <property type="taxonomic scope" value="Bacteria"/>
</dbReference>
<protein>
    <recommendedName>
        <fullName evidence="4">Sulfotransferase domain protein</fullName>
    </recommendedName>
</protein>
<evidence type="ECO:0000313" key="3">
    <source>
        <dbReference type="Proteomes" id="UP000016960"/>
    </source>
</evidence>
<evidence type="ECO:0000313" key="2">
    <source>
        <dbReference type="EMBL" id="ERN42274.1"/>
    </source>
</evidence>
<gene>
    <name evidence="2" type="ORF">KR51_00010490</name>
</gene>
<proteinExistence type="predicted"/>
<reference evidence="2 3" key="1">
    <citation type="submission" date="2013-05" db="EMBL/GenBank/DDBJ databases">
        <title>Draft genome sequence of Rubidibacter lacunae KORDI 51-2.</title>
        <authorList>
            <person name="Choi D.H."/>
            <person name="Noh J.H."/>
            <person name="Kwon K.-K."/>
            <person name="Lee J.-H."/>
            <person name="Ryu J.-Y."/>
        </authorList>
    </citation>
    <scope>NUCLEOTIDE SEQUENCE [LARGE SCALE GENOMIC DNA]</scope>
    <source>
        <strain evidence="2 3">KORDI 51-2</strain>
    </source>
</reference>
<dbReference type="Gene3D" id="3.40.50.300">
    <property type="entry name" value="P-loop containing nucleotide triphosphate hydrolases"/>
    <property type="match status" value="1"/>
</dbReference>
<dbReference type="PANTHER" id="PTHR12788">
    <property type="entry name" value="PROTEIN-TYROSINE SULFOTRANSFERASE 2"/>
    <property type="match status" value="1"/>
</dbReference>
<keyword evidence="3" id="KW-1185">Reference proteome</keyword>
<dbReference type="AlphaFoldDB" id="U5DNU2"/>
<dbReference type="GO" id="GO:0008476">
    <property type="term" value="F:protein-tyrosine sulfotransferase activity"/>
    <property type="evidence" value="ECO:0007669"/>
    <property type="project" value="InterPro"/>
</dbReference>
<keyword evidence="1" id="KW-0808">Transferase</keyword>
<dbReference type="InterPro" id="IPR027417">
    <property type="entry name" value="P-loop_NTPase"/>
</dbReference>
<dbReference type="EMBL" id="ASSJ01000028">
    <property type="protein sequence ID" value="ERN42274.1"/>
    <property type="molecule type" value="Genomic_DNA"/>
</dbReference>
<dbReference type="InterPro" id="IPR026634">
    <property type="entry name" value="TPST-like"/>
</dbReference>
<organism evidence="2 3">
    <name type="scientific">Rubidibacter lacunae KORDI 51-2</name>
    <dbReference type="NCBI Taxonomy" id="582515"/>
    <lineage>
        <taxon>Bacteria</taxon>
        <taxon>Bacillati</taxon>
        <taxon>Cyanobacteriota</taxon>
        <taxon>Cyanophyceae</taxon>
        <taxon>Oscillatoriophycideae</taxon>
        <taxon>Chroococcales</taxon>
        <taxon>Aphanothecaceae</taxon>
        <taxon>Rubidibacter</taxon>
    </lineage>
</organism>
<dbReference type="STRING" id="582515.KR51_00010490"/>
<dbReference type="RefSeq" id="WP_022605373.1">
    <property type="nucleotide sequence ID" value="NZ_ASSJ01000028.1"/>
</dbReference>
<dbReference type="Pfam" id="PF13469">
    <property type="entry name" value="Sulfotransfer_3"/>
    <property type="match status" value="1"/>
</dbReference>
<dbReference type="PANTHER" id="PTHR12788:SF10">
    <property type="entry name" value="PROTEIN-TYROSINE SULFOTRANSFERASE"/>
    <property type="match status" value="1"/>
</dbReference>
<dbReference type="SUPFAM" id="SSF52540">
    <property type="entry name" value="P-loop containing nucleoside triphosphate hydrolases"/>
    <property type="match status" value="1"/>
</dbReference>
<comment type="caution">
    <text evidence="2">The sequence shown here is derived from an EMBL/GenBank/DDBJ whole genome shotgun (WGS) entry which is preliminary data.</text>
</comment>
<sequence>MKRRVVFVIGTAHSGSTLLSLLLGSHPDCWGVGELNQLQNYYHLGTPGAIAQAAIGRSRARGLKICVVCEKGTCPLWDAAIAPDTFSLDRLSLALAELGEGGYLARGLQNLQNLLRQRFGAYTYLLDTSGKAALIDSSKSLSWVRNQLSAPEFRSGRLDWYVVYLARDGRAIVNSALRKRPELGIERASHRWQQQVAGLEKFLAELPPERYHQLSYEDLSTATPETLADLCTHLGLDFNPAMLVYWQADHHPIGGNIGAHSLILKAGRRDVWKPGLGTQTSRGQEFLQRKWKFYEDTGFAVKVDLRWQDELTAEELACFEAIAGATNAAYRYDP</sequence>
<accession>U5DNU2</accession>
<name>U5DNU2_9CHRO</name>
<dbReference type="InParanoid" id="U5DNU2"/>